<dbReference type="InterPro" id="IPR034753">
    <property type="entry name" value="hSac2"/>
</dbReference>
<feature type="domain" description="HSac2" evidence="3">
    <location>
        <begin position="756"/>
        <end position="917"/>
    </location>
</feature>
<feature type="compositionally biased region" description="Acidic residues" evidence="1">
    <location>
        <begin position="169"/>
        <end position="178"/>
    </location>
</feature>
<evidence type="ECO:0000313" key="4">
    <source>
        <dbReference type="EMBL" id="CAG8361390.1"/>
    </source>
</evidence>
<feature type="domain" description="SAC" evidence="2">
    <location>
        <begin position="302"/>
        <end position="686"/>
    </location>
</feature>
<accession>A0A9W4IUM2</accession>
<feature type="region of interest" description="Disordered" evidence="1">
    <location>
        <begin position="153"/>
        <end position="196"/>
    </location>
</feature>
<evidence type="ECO:0000259" key="3">
    <source>
        <dbReference type="PROSITE" id="PS51791"/>
    </source>
</evidence>
<reference evidence="4" key="1">
    <citation type="submission" date="2021-07" db="EMBL/GenBank/DDBJ databases">
        <authorList>
            <person name="Branca A.L. A."/>
        </authorList>
    </citation>
    <scope>NUCLEOTIDE SEQUENCE</scope>
</reference>
<dbReference type="OrthoDB" id="405996at2759"/>
<dbReference type="PANTHER" id="PTHR45662:SF7">
    <property type="entry name" value="SACI DOMAIN PROTEIN (AFU_ORTHOLOGUE AFUA_1G15890)"/>
    <property type="match status" value="1"/>
</dbReference>
<sequence>MYIQQVQVSFFFCRIDSIGGADDVFGHPVMSIPDTSIQVSFSSPLYSPAFTRSYRDMPLWRKLAIVAAVDGLVLHAGANGPNNGSNNEASSIRIDYKTNKITALPTYASDSLGRDALEAYGLVANIQGRPVYAVTKVAIIPVSSQEDAGRAISQARKDTSQNEVNVEPSSDEDDVPDNETDRAEAEAEIASVPASPVRDTKHVRGISVGSIAEDVIGKRVRFGRFAANWLSRKNLGLPQPGALGQDMPESPIEEAPSPSDDDTDGKGEATKEGPTTDAGTQSEEQPKSAQAADLLPKLLRYTKLLFASHNFFFAYDYDLTRSLNTQEARKDQLPLHKVVDPSVCFKGFGLYFRNYMLTYLQYFWNRHLMHTFIDDGAHGFVLPLIQGFVGQREFTIASATPKPSAQSPEELAGGRILGEKTEAEDAALDSSKHDYLLTLISRRSVNRPGLRYLRRGVDDEGNTANTVETEQILSVPDWSPSHAAYSYLQVRGSIPLYFSQSPYALKPVPVLHHSADTNLLAFSRHFRDMSRRYGKIQAVSLIDKLAGELKLGEQYERYTESFNNAGGIDGSPLQLEWFEFHRECRGMKFENVSRLVDRLKDTLNEFCYTIVADSDVLQTQKGIIRTNCMDCLDRTGVAQCAFGQWALERQLENEGIDIDLGGDSSTQWFNTLWADNGDAISKQYSSTAALKGDYTRTRKRDYRGALNDLGLTLSRYYNNIVNDFFSQACIDYLLGNVSTQVFDEFAIQLQTTDPGISVQKLRQNAIDTSCKIVISSPSEEFLGGWTMLTPRQPNTLRTLPFEESVLLLTDAAVYSCRFDWETDKVLSFERIDLRSVSRIHYGTYITSILTDSQANEASNVGLVLVYRDGDINTLRVNTRSLQSDVDLSTLETTASTNSEWDLVSWLRGSKPSTTRFMAFKGLPLSNSTASPRLGPTGGTVREMDRVRSICLDIERAMLAGQGRAGDVPSAVEQSDIISLADAKKRTGWLEYLVYDIKKMVWA</sequence>
<dbReference type="AlphaFoldDB" id="A0A9W4IUM2"/>
<name>A0A9W4IUM2_9EURO</name>
<evidence type="ECO:0008006" key="6">
    <source>
        <dbReference type="Google" id="ProtNLM"/>
    </source>
</evidence>
<comment type="caution">
    <text evidence="4">The sequence shown here is derived from an EMBL/GenBank/DDBJ whole genome shotgun (WGS) entry which is preliminary data.</text>
</comment>
<protein>
    <recommendedName>
        <fullName evidence="6">SacI domain protein</fullName>
    </recommendedName>
</protein>
<dbReference type="InterPro" id="IPR022158">
    <property type="entry name" value="Inositol_phosphatase"/>
</dbReference>
<feature type="compositionally biased region" description="Low complexity" evidence="1">
    <location>
        <begin position="248"/>
        <end position="258"/>
    </location>
</feature>
<dbReference type="Pfam" id="PF02383">
    <property type="entry name" value="Syja_N"/>
    <property type="match status" value="1"/>
</dbReference>
<dbReference type="PROSITE" id="PS51791">
    <property type="entry name" value="HSAC2"/>
    <property type="match status" value="1"/>
</dbReference>
<dbReference type="PROSITE" id="PS50275">
    <property type="entry name" value="SAC"/>
    <property type="match status" value="1"/>
</dbReference>
<evidence type="ECO:0000256" key="1">
    <source>
        <dbReference type="SAM" id="MobiDB-lite"/>
    </source>
</evidence>
<dbReference type="GO" id="GO:0043812">
    <property type="term" value="F:phosphatidylinositol-4-phosphate phosphatase activity"/>
    <property type="evidence" value="ECO:0007669"/>
    <property type="project" value="TreeGrafter"/>
</dbReference>
<proteinExistence type="predicted"/>
<dbReference type="Pfam" id="PF12456">
    <property type="entry name" value="hSac2"/>
    <property type="match status" value="1"/>
</dbReference>
<dbReference type="InterPro" id="IPR002013">
    <property type="entry name" value="SAC_dom"/>
</dbReference>
<dbReference type="PANTHER" id="PTHR45662">
    <property type="entry name" value="PHOSPHATIDYLINOSITIDE PHOSPHATASE SAC1"/>
    <property type="match status" value="1"/>
</dbReference>
<feature type="region of interest" description="Disordered" evidence="1">
    <location>
        <begin position="238"/>
        <end position="289"/>
    </location>
</feature>
<gene>
    <name evidence="4" type="ORF">PSALAMII_LOCUS3906</name>
</gene>
<dbReference type="Proteomes" id="UP001152646">
    <property type="component" value="Unassembled WGS sequence"/>
</dbReference>
<dbReference type="EMBL" id="CAJVPA010000144">
    <property type="protein sequence ID" value="CAG8361390.1"/>
    <property type="molecule type" value="Genomic_DNA"/>
</dbReference>
<organism evidence="4 5">
    <name type="scientific">Penicillium salamii</name>
    <dbReference type="NCBI Taxonomy" id="1612424"/>
    <lineage>
        <taxon>Eukaryota</taxon>
        <taxon>Fungi</taxon>
        <taxon>Dikarya</taxon>
        <taxon>Ascomycota</taxon>
        <taxon>Pezizomycotina</taxon>
        <taxon>Eurotiomycetes</taxon>
        <taxon>Eurotiomycetidae</taxon>
        <taxon>Eurotiales</taxon>
        <taxon>Aspergillaceae</taxon>
        <taxon>Penicillium</taxon>
    </lineage>
</organism>
<evidence type="ECO:0000313" key="5">
    <source>
        <dbReference type="Proteomes" id="UP001152646"/>
    </source>
</evidence>
<dbReference type="GO" id="GO:0005783">
    <property type="term" value="C:endoplasmic reticulum"/>
    <property type="evidence" value="ECO:0007669"/>
    <property type="project" value="TreeGrafter"/>
</dbReference>
<dbReference type="GO" id="GO:0046856">
    <property type="term" value="P:phosphatidylinositol dephosphorylation"/>
    <property type="evidence" value="ECO:0007669"/>
    <property type="project" value="TreeGrafter"/>
</dbReference>
<evidence type="ECO:0000259" key="2">
    <source>
        <dbReference type="PROSITE" id="PS50275"/>
    </source>
</evidence>